<dbReference type="OMA" id="KWDVWIF"/>
<protein>
    <recommendedName>
        <fullName evidence="19">Receptor-like serine/threonine-protein kinase</fullName>
        <ecNumber evidence="19">2.7.11.1</ecNumber>
    </recommendedName>
</protein>
<keyword evidence="3 19" id="KW-0723">Serine/threonine-protein kinase</keyword>
<dbReference type="AlphaFoldDB" id="A0A7N2MZM4"/>
<dbReference type="GO" id="GO:0030246">
    <property type="term" value="F:carbohydrate binding"/>
    <property type="evidence" value="ECO:0007669"/>
    <property type="project" value="UniProtKB-KW"/>
</dbReference>
<dbReference type="OrthoDB" id="4062651at2759"/>
<keyword evidence="7 21" id="KW-0732">Signal</keyword>
<keyword evidence="5 19" id="KW-0808">Transferase</keyword>
<dbReference type="PANTHER" id="PTHR27002:SF1075">
    <property type="entry name" value="RECEPTOR-LIKE SERINE_THREONINE-PROTEIN KINASE"/>
    <property type="match status" value="1"/>
</dbReference>
<dbReference type="GO" id="GO:0048544">
    <property type="term" value="P:recognition of pollen"/>
    <property type="evidence" value="ECO:0007669"/>
    <property type="project" value="InterPro"/>
</dbReference>
<dbReference type="GO" id="GO:0005886">
    <property type="term" value="C:plasma membrane"/>
    <property type="evidence" value="ECO:0007669"/>
    <property type="project" value="UniProtKB-SubCell"/>
</dbReference>
<dbReference type="PROSITE" id="PS50948">
    <property type="entry name" value="PAN"/>
    <property type="match status" value="1"/>
</dbReference>
<dbReference type="InterPro" id="IPR000719">
    <property type="entry name" value="Prot_kinase_dom"/>
</dbReference>
<evidence type="ECO:0000259" key="23">
    <source>
        <dbReference type="PROSITE" id="PS50927"/>
    </source>
</evidence>
<dbReference type="EC" id="2.7.11.1" evidence="19"/>
<dbReference type="Pfam" id="PF07714">
    <property type="entry name" value="PK_Tyr_Ser-Thr"/>
    <property type="match status" value="1"/>
</dbReference>
<evidence type="ECO:0000313" key="26">
    <source>
        <dbReference type="Proteomes" id="UP000594261"/>
    </source>
</evidence>
<dbReference type="SMART" id="SM00220">
    <property type="entry name" value="S_TKc"/>
    <property type="match status" value="1"/>
</dbReference>
<dbReference type="FunFam" id="3.30.200.20:FF:000951">
    <property type="entry name" value="Uncharacterized protein"/>
    <property type="match status" value="1"/>
</dbReference>
<feature type="chain" id="PRO_5029507864" description="Receptor-like serine/threonine-protein kinase" evidence="21">
    <location>
        <begin position="22"/>
        <end position="841"/>
    </location>
</feature>
<dbReference type="EMBL" id="LRBV02000011">
    <property type="status" value="NOT_ANNOTATED_CDS"/>
    <property type="molecule type" value="Genomic_DNA"/>
</dbReference>
<dbReference type="PROSITE" id="PS50927">
    <property type="entry name" value="BULB_LECTIN"/>
    <property type="match status" value="1"/>
</dbReference>
<organism evidence="25 26">
    <name type="scientific">Quercus lobata</name>
    <name type="common">Valley oak</name>
    <dbReference type="NCBI Taxonomy" id="97700"/>
    <lineage>
        <taxon>Eukaryota</taxon>
        <taxon>Viridiplantae</taxon>
        <taxon>Streptophyta</taxon>
        <taxon>Embryophyta</taxon>
        <taxon>Tracheophyta</taxon>
        <taxon>Spermatophyta</taxon>
        <taxon>Magnoliopsida</taxon>
        <taxon>eudicotyledons</taxon>
        <taxon>Gunneridae</taxon>
        <taxon>Pentapetalae</taxon>
        <taxon>rosids</taxon>
        <taxon>fabids</taxon>
        <taxon>Fagales</taxon>
        <taxon>Fagaceae</taxon>
        <taxon>Quercus</taxon>
    </lineage>
</organism>
<dbReference type="KEGG" id="qlo:115968970"/>
<evidence type="ECO:0000259" key="22">
    <source>
        <dbReference type="PROSITE" id="PS50011"/>
    </source>
</evidence>
<dbReference type="Gene3D" id="1.10.510.10">
    <property type="entry name" value="Transferase(Phosphotransferase) domain 1"/>
    <property type="match status" value="1"/>
</dbReference>
<keyword evidence="9 19" id="KW-0547">Nucleotide-binding</keyword>
<dbReference type="SMART" id="SM00108">
    <property type="entry name" value="B_lectin"/>
    <property type="match status" value="1"/>
</dbReference>
<evidence type="ECO:0000256" key="7">
    <source>
        <dbReference type="ARBA" id="ARBA00022729"/>
    </source>
</evidence>
<evidence type="ECO:0000256" key="16">
    <source>
        <dbReference type="ARBA" id="ARBA00023180"/>
    </source>
</evidence>
<dbReference type="InterPro" id="IPR021820">
    <property type="entry name" value="S-locus_recpt_kinase_C"/>
</dbReference>
<evidence type="ECO:0000256" key="13">
    <source>
        <dbReference type="ARBA" id="ARBA00023136"/>
    </source>
</evidence>
<dbReference type="Gene3D" id="2.90.10.10">
    <property type="entry name" value="Bulb-type lectin domain"/>
    <property type="match status" value="1"/>
</dbReference>
<dbReference type="Proteomes" id="UP000594261">
    <property type="component" value="Chromosome 11"/>
</dbReference>
<evidence type="ECO:0000256" key="20">
    <source>
        <dbReference type="SAM" id="Phobius"/>
    </source>
</evidence>
<dbReference type="FunCoup" id="A0A7N2MZM4">
    <property type="interactions" value="178"/>
</dbReference>
<dbReference type="PIRSF" id="PIRSF000641">
    <property type="entry name" value="SRK"/>
    <property type="match status" value="1"/>
</dbReference>
<dbReference type="Pfam" id="PF00954">
    <property type="entry name" value="S_locus_glycop"/>
    <property type="match status" value="1"/>
</dbReference>
<evidence type="ECO:0000256" key="4">
    <source>
        <dbReference type="ARBA" id="ARBA00022553"/>
    </source>
</evidence>
<dbReference type="GO" id="GO:0004674">
    <property type="term" value="F:protein serine/threonine kinase activity"/>
    <property type="evidence" value="ECO:0007669"/>
    <property type="project" value="UniProtKB-KW"/>
</dbReference>
<dbReference type="FunFam" id="1.10.510.10:FF:000060">
    <property type="entry name" value="G-type lectin S-receptor-like serine/threonine-protein kinase"/>
    <property type="match status" value="1"/>
</dbReference>
<dbReference type="InParanoid" id="A0A7N2MZM4"/>
<keyword evidence="2" id="KW-1003">Cell membrane</keyword>
<dbReference type="GO" id="GO:0005524">
    <property type="term" value="F:ATP binding"/>
    <property type="evidence" value="ECO:0007669"/>
    <property type="project" value="UniProtKB-KW"/>
</dbReference>
<dbReference type="GeneID" id="115968970"/>
<reference evidence="25 26" key="1">
    <citation type="journal article" date="2016" name="G3 (Bethesda)">
        <title>First Draft Assembly and Annotation of the Genome of a California Endemic Oak Quercus lobata Nee (Fagaceae).</title>
        <authorList>
            <person name="Sork V.L."/>
            <person name="Fitz-Gibbon S.T."/>
            <person name="Puiu D."/>
            <person name="Crepeau M."/>
            <person name="Gugger P.F."/>
            <person name="Sherman R."/>
            <person name="Stevens K."/>
            <person name="Langley C.H."/>
            <person name="Pellegrini M."/>
            <person name="Salzberg S.L."/>
        </authorList>
    </citation>
    <scope>NUCLEOTIDE SEQUENCE [LARGE SCALE GENOMIC DNA]</scope>
    <source>
        <strain evidence="25 26">cv. SW786</strain>
    </source>
</reference>
<dbReference type="CDD" id="cd14066">
    <property type="entry name" value="STKc_IRAK"/>
    <property type="match status" value="1"/>
</dbReference>
<evidence type="ECO:0000256" key="5">
    <source>
        <dbReference type="ARBA" id="ARBA00022679"/>
    </source>
</evidence>
<dbReference type="CDD" id="cd01098">
    <property type="entry name" value="PAN_AP_plant"/>
    <property type="match status" value="1"/>
</dbReference>
<gene>
    <name evidence="25" type="primary">LOC115968970</name>
</gene>
<keyword evidence="16" id="KW-0325">Glycoprotein</keyword>
<dbReference type="InterPro" id="IPR003609">
    <property type="entry name" value="Pan_app"/>
</dbReference>
<evidence type="ECO:0000256" key="9">
    <source>
        <dbReference type="ARBA" id="ARBA00022741"/>
    </source>
</evidence>
<evidence type="ECO:0000256" key="15">
    <source>
        <dbReference type="ARBA" id="ARBA00023170"/>
    </source>
</evidence>
<keyword evidence="13 20" id="KW-0472">Membrane</keyword>
<comment type="catalytic activity">
    <reaction evidence="17 19">
        <text>L-threonyl-[protein] + ATP = O-phospho-L-threonyl-[protein] + ADP + H(+)</text>
        <dbReference type="Rhea" id="RHEA:46608"/>
        <dbReference type="Rhea" id="RHEA-COMP:11060"/>
        <dbReference type="Rhea" id="RHEA-COMP:11605"/>
        <dbReference type="ChEBI" id="CHEBI:15378"/>
        <dbReference type="ChEBI" id="CHEBI:30013"/>
        <dbReference type="ChEBI" id="CHEBI:30616"/>
        <dbReference type="ChEBI" id="CHEBI:61977"/>
        <dbReference type="ChEBI" id="CHEBI:456216"/>
        <dbReference type="EC" id="2.7.11.1"/>
    </reaction>
</comment>
<dbReference type="FunFam" id="2.90.10.10:FF:000009">
    <property type="entry name" value="Receptor-like serine/threonine-protein kinase SD1-8"/>
    <property type="match status" value="1"/>
</dbReference>
<dbReference type="Pfam" id="PF11883">
    <property type="entry name" value="DUF3403"/>
    <property type="match status" value="1"/>
</dbReference>
<evidence type="ECO:0000256" key="17">
    <source>
        <dbReference type="ARBA" id="ARBA00047899"/>
    </source>
</evidence>
<dbReference type="SUPFAM" id="SSF51110">
    <property type="entry name" value="alpha-D-mannose-specific plant lectins"/>
    <property type="match status" value="1"/>
</dbReference>
<evidence type="ECO:0000256" key="18">
    <source>
        <dbReference type="ARBA" id="ARBA00048679"/>
    </source>
</evidence>
<evidence type="ECO:0000259" key="24">
    <source>
        <dbReference type="PROSITE" id="PS50948"/>
    </source>
</evidence>
<feature type="domain" description="Apple" evidence="24">
    <location>
        <begin position="318"/>
        <end position="409"/>
    </location>
</feature>
<keyword evidence="10 19" id="KW-0418">Kinase</keyword>
<evidence type="ECO:0000256" key="8">
    <source>
        <dbReference type="ARBA" id="ARBA00022734"/>
    </source>
</evidence>
<evidence type="ECO:0000256" key="21">
    <source>
        <dbReference type="SAM" id="SignalP"/>
    </source>
</evidence>
<keyword evidence="14" id="KW-1015">Disulfide bond</keyword>
<dbReference type="PROSITE" id="PS50011">
    <property type="entry name" value="PROTEIN_KINASE_DOM"/>
    <property type="match status" value="1"/>
</dbReference>
<reference evidence="25" key="2">
    <citation type="submission" date="2021-01" db="UniProtKB">
        <authorList>
            <consortium name="EnsemblPlants"/>
        </authorList>
    </citation>
    <scope>IDENTIFICATION</scope>
</reference>
<dbReference type="SUPFAM" id="SSF56112">
    <property type="entry name" value="Protein kinase-like (PK-like)"/>
    <property type="match status" value="1"/>
</dbReference>
<comment type="catalytic activity">
    <reaction evidence="18 19">
        <text>L-seryl-[protein] + ATP = O-phospho-L-seryl-[protein] + ADP + H(+)</text>
        <dbReference type="Rhea" id="RHEA:17989"/>
        <dbReference type="Rhea" id="RHEA-COMP:9863"/>
        <dbReference type="Rhea" id="RHEA-COMP:11604"/>
        <dbReference type="ChEBI" id="CHEBI:15378"/>
        <dbReference type="ChEBI" id="CHEBI:29999"/>
        <dbReference type="ChEBI" id="CHEBI:30616"/>
        <dbReference type="ChEBI" id="CHEBI:83421"/>
        <dbReference type="ChEBI" id="CHEBI:456216"/>
        <dbReference type="EC" id="2.7.11.1"/>
    </reaction>
</comment>
<dbReference type="RefSeq" id="XP_030944382.1">
    <property type="nucleotide sequence ID" value="XM_031088522.1"/>
</dbReference>
<dbReference type="Pfam" id="PF08276">
    <property type="entry name" value="PAN_2"/>
    <property type="match status" value="1"/>
</dbReference>
<dbReference type="Gramene" id="QL11p051675:mrna">
    <property type="protein sequence ID" value="QL11p051675:mrna"/>
    <property type="gene ID" value="QL11p051675"/>
</dbReference>
<keyword evidence="12 20" id="KW-1133">Transmembrane helix</keyword>
<keyword evidence="4" id="KW-0597">Phosphoprotein</keyword>
<evidence type="ECO:0000256" key="19">
    <source>
        <dbReference type="PIRNR" id="PIRNR000641"/>
    </source>
</evidence>
<keyword evidence="11 19" id="KW-0067">ATP-binding</keyword>
<name>A0A7N2MZM4_QUELO</name>
<dbReference type="CDD" id="cd00028">
    <property type="entry name" value="B_lectin"/>
    <property type="match status" value="1"/>
</dbReference>
<evidence type="ECO:0000256" key="2">
    <source>
        <dbReference type="ARBA" id="ARBA00022475"/>
    </source>
</evidence>
<dbReference type="Pfam" id="PF01453">
    <property type="entry name" value="B_lectin"/>
    <property type="match status" value="1"/>
</dbReference>
<feature type="transmembrane region" description="Helical" evidence="20">
    <location>
        <begin position="444"/>
        <end position="465"/>
    </location>
</feature>
<dbReference type="Gene3D" id="3.30.200.20">
    <property type="entry name" value="Phosphorylase Kinase, domain 1"/>
    <property type="match status" value="1"/>
</dbReference>
<dbReference type="SMART" id="SM00473">
    <property type="entry name" value="PAN_AP"/>
    <property type="match status" value="1"/>
</dbReference>
<dbReference type="EnsemblPlants" id="QL11p051675:mrna">
    <property type="protein sequence ID" value="QL11p051675:mrna"/>
    <property type="gene ID" value="QL11p051675"/>
</dbReference>
<evidence type="ECO:0000256" key="3">
    <source>
        <dbReference type="ARBA" id="ARBA00022527"/>
    </source>
</evidence>
<sequence length="841" mass="93801">MNNRISPLIAFLLLFFSLGFQSTNNTVTDTILPGQSLTHPETIVSPNGIFELCFYSPGNSTKYYLAIRFKNVSEQSVVWVANRKYPFPDSTAALNINQDGDLVISDGTMTYAMTNTSAGNGTYAMLLDTGNLILTNRVLELFWQSFDYPTDTLLPGMKLIVDNASLISWRSREDPAPGHFYLQLGLNIYSTVQPIIKIMKGSEVYWTSLLTSFDVLSYDSGYVSWPINYTSQTQISRIVLHESGKLKLQSWLEDKKKWNSTLQSSRCGDYALCGNFSVCNETAHEPCSCLPGFKPVSAGARSKGGVSSDCVRKTALQCSKNNSDIQNDVFLLMSNVDWLDNPKPLEMSSNKECQSSCLNSCSCIAYAFEEKFGPNRTKSVCIEWHGSFSYLKLPSIEDKYGNDFYLKLDPLESGTHGPSSMNESNSAATPGAIDGVMLVRAKELVAILSLPLATLLLGLFVYCVWKKLRMTSKGEDLVQLDLGMTIKSENSELLEENKSGDIRKKEVKMPLFSFTSVSAATDNFSDANKLGEGGFGPVYKGILLKGDLVAVKRLSRRSGQGWEELKNEAMLIAKLQHNNLVRLFGCCIERDEKILVYEYMPNKSLDFFIFDQEKRKILDWQMRIRVIEGVAQGLLYLHQYSRLRIIHRDLKASNILLDTEMNPKISDFGLARIFEGNESQANTNRIVGTYGYMSPEYALEGLFSIKSDVFSFGVLLLEIVSGRKNTGFYQTDSFHLLGYAWELWTSDRTSDLVDPLLDDVSSVRAALKYVNIGLLCVQESAADRPIMSDVVAMLSSESTALPYPKQPAFLTMRSVIKANPGISRTEICSVNHATVSIIEGR</sequence>
<evidence type="ECO:0000256" key="1">
    <source>
        <dbReference type="ARBA" id="ARBA00004251"/>
    </source>
</evidence>
<evidence type="ECO:0000256" key="6">
    <source>
        <dbReference type="ARBA" id="ARBA00022692"/>
    </source>
</evidence>
<keyword evidence="15" id="KW-0675">Receptor</keyword>
<dbReference type="InterPro" id="IPR001245">
    <property type="entry name" value="Ser-Thr/Tyr_kinase_cat_dom"/>
</dbReference>
<dbReference type="PANTHER" id="PTHR27002">
    <property type="entry name" value="RECEPTOR-LIKE SERINE/THREONINE-PROTEIN KINASE SD1-8"/>
    <property type="match status" value="1"/>
</dbReference>
<dbReference type="RefSeq" id="XP_030944383.1">
    <property type="nucleotide sequence ID" value="XM_031088523.1"/>
</dbReference>
<feature type="domain" description="Protein kinase" evidence="22">
    <location>
        <begin position="524"/>
        <end position="809"/>
    </location>
</feature>
<proteinExistence type="inferred from homology"/>
<dbReference type="InterPro" id="IPR036426">
    <property type="entry name" value="Bulb-type_lectin_dom_sf"/>
</dbReference>
<dbReference type="InterPro" id="IPR011009">
    <property type="entry name" value="Kinase-like_dom_sf"/>
</dbReference>
<dbReference type="InterPro" id="IPR024171">
    <property type="entry name" value="SRK-like_kinase"/>
</dbReference>
<keyword evidence="6 20" id="KW-0812">Transmembrane</keyword>
<evidence type="ECO:0000256" key="14">
    <source>
        <dbReference type="ARBA" id="ARBA00023157"/>
    </source>
</evidence>
<dbReference type="InterPro" id="IPR001480">
    <property type="entry name" value="Bulb-type_lectin_dom"/>
</dbReference>
<evidence type="ECO:0000256" key="12">
    <source>
        <dbReference type="ARBA" id="ARBA00022989"/>
    </source>
</evidence>
<evidence type="ECO:0000256" key="11">
    <source>
        <dbReference type="ARBA" id="ARBA00022840"/>
    </source>
</evidence>
<dbReference type="InterPro" id="IPR008271">
    <property type="entry name" value="Ser/Thr_kinase_AS"/>
</dbReference>
<feature type="signal peptide" evidence="21">
    <location>
        <begin position="1"/>
        <end position="21"/>
    </location>
</feature>
<keyword evidence="26" id="KW-1185">Reference proteome</keyword>
<evidence type="ECO:0000313" key="25">
    <source>
        <dbReference type="EnsemblPlants" id="QL11p051675:mrna"/>
    </source>
</evidence>
<dbReference type="PROSITE" id="PS00108">
    <property type="entry name" value="PROTEIN_KINASE_ST"/>
    <property type="match status" value="1"/>
</dbReference>
<comment type="similarity">
    <text evidence="19">Belongs to the protein kinase superfamily. Ser/Thr protein kinase family.</text>
</comment>
<feature type="domain" description="Bulb-type lectin" evidence="23">
    <location>
        <begin position="28"/>
        <end position="147"/>
    </location>
</feature>
<dbReference type="RefSeq" id="XP_030944381.1">
    <property type="nucleotide sequence ID" value="XM_031088521.1"/>
</dbReference>
<accession>A0A7N2MZM4</accession>
<keyword evidence="8" id="KW-0430">Lectin</keyword>
<comment type="subcellular location">
    <subcellularLocation>
        <location evidence="1">Cell membrane</location>
        <topology evidence="1">Single-pass type I membrane protein</topology>
    </subcellularLocation>
</comment>
<dbReference type="InterPro" id="IPR000858">
    <property type="entry name" value="S_locus_glycoprot_dom"/>
</dbReference>
<evidence type="ECO:0000256" key="10">
    <source>
        <dbReference type="ARBA" id="ARBA00022777"/>
    </source>
</evidence>